<comment type="caution">
    <text evidence="4">The sequence shown here is derived from an EMBL/GenBank/DDBJ whole genome shotgun (WGS) entry which is preliminary data.</text>
</comment>
<dbReference type="InterPro" id="IPR002347">
    <property type="entry name" value="SDR_fam"/>
</dbReference>
<dbReference type="Gene3D" id="3.40.50.720">
    <property type="entry name" value="NAD(P)-binding Rossmann-like Domain"/>
    <property type="match status" value="1"/>
</dbReference>
<dbReference type="SMART" id="SM00822">
    <property type="entry name" value="PKS_KR"/>
    <property type="match status" value="1"/>
</dbReference>
<feature type="domain" description="Ketoreductase" evidence="3">
    <location>
        <begin position="10"/>
        <end position="189"/>
    </location>
</feature>
<keyword evidence="2" id="KW-0560">Oxidoreductase</keyword>
<dbReference type="InterPro" id="IPR057326">
    <property type="entry name" value="KR_dom"/>
</dbReference>
<evidence type="ECO:0000256" key="2">
    <source>
        <dbReference type="ARBA" id="ARBA00023002"/>
    </source>
</evidence>
<proteinExistence type="inferred from homology"/>
<evidence type="ECO:0000259" key="3">
    <source>
        <dbReference type="SMART" id="SM00822"/>
    </source>
</evidence>
<gene>
    <name evidence="4" type="ORF">H9815_08765</name>
</gene>
<reference evidence="4" key="1">
    <citation type="journal article" date="2021" name="PeerJ">
        <title>Extensive microbial diversity within the chicken gut microbiome revealed by metagenomics and culture.</title>
        <authorList>
            <person name="Gilroy R."/>
            <person name="Ravi A."/>
            <person name="Getino M."/>
            <person name="Pursley I."/>
            <person name="Horton D.L."/>
            <person name="Alikhan N.F."/>
            <person name="Baker D."/>
            <person name="Gharbi K."/>
            <person name="Hall N."/>
            <person name="Watson M."/>
            <person name="Adriaenssens E.M."/>
            <person name="Foster-Nyarko E."/>
            <person name="Jarju S."/>
            <person name="Secka A."/>
            <person name="Antonio M."/>
            <person name="Oren A."/>
            <person name="Chaudhuri R.R."/>
            <person name="La Ragione R."/>
            <person name="Hildebrand F."/>
            <person name="Pallen M.J."/>
        </authorList>
    </citation>
    <scope>NUCLEOTIDE SEQUENCE</scope>
    <source>
        <strain evidence="4">ChiGjej4B4-7305</strain>
    </source>
</reference>
<name>A0A9D2J419_9MICO</name>
<dbReference type="Proteomes" id="UP000824037">
    <property type="component" value="Unassembled WGS sequence"/>
</dbReference>
<evidence type="ECO:0000256" key="1">
    <source>
        <dbReference type="ARBA" id="ARBA00006484"/>
    </source>
</evidence>
<reference evidence="4" key="2">
    <citation type="submission" date="2021-04" db="EMBL/GenBank/DDBJ databases">
        <authorList>
            <person name="Gilroy R."/>
        </authorList>
    </citation>
    <scope>NUCLEOTIDE SEQUENCE</scope>
    <source>
        <strain evidence="4">ChiGjej4B4-7305</strain>
    </source>
</reference>
<dbReference type="AlphaFoldDB" id="A0A9D2J419"/>
<dbReference type="FunFam" id="3.40.50.720:FF:000084">
    <property type="entry name" value="Short-chain dehydrogenase reductase"/>
    <property type="match status" value="1"/>
</dbReference>
<dbReference type="PRINTS" id="PR00080">
    <property type="entry name" value="SDRFAMILY"/>
</dbReference>
<sequence>MTQPARFAGTRVLVTGGSRNIGRTIVERFAAEGAQVAINSVVPGEADELAAELTGAGQTAIAVPADVSDPDQVEQMLTRITEDLGGIDVLVNNAALPMMGRVPFFELSLADWDRQFAVAARGTYLCTRAAARRMGTGGRVVNISSVGASKAHRSAVAYDATKGAIEAFTRAAALELAPYGILVNAIAPGAISNDRFQGLDPEVQAGEVAPIPLGRAGTGADVAGAIAFLASADAAYITGQVLTVDGGLTAQVRQASSEIEIDAHAGENT</sequence>
<dbReference type="GO" id="GO:0030497">
    <property type="term" value="P:fatty acid elongation"/>
    <property type="evidence" value="ECO:0007669"/>
    <property type="project" value="TreeGrafter"/>
</dbReference>
<dbReference type="PRINTS" id="PR00081">
    <property type="entry name" value="GDHRDH"/>
</dbReference>
<dbReference type="Pfam" id="PF13561">
    <property type="entry name" value="adh_short_C2"/>
    <property type="match status" value="1"/>
</dbReference>
<dbReference type="SUPFAM" id="SSF51735">
    <property type="entry name" value="NAD(P)-binding Rossmann-fold domains"/>
    <property type="match status" value="1"/>
</dbReference>
<dbReference type="InterPro" id="IPR036291">
    <property type="entry name" value="NAD(P)-bd_dom_sf"/>
</dbReference>
<accession>A0A9D2J419</accession>
<organism evidence="4 5">
    <name type="scientific">Candidatus Ruania gallistercoris</name>
    <dbReference type="NCBI Taxonomy" id="2838746"/>
    <lineage>
        <taxon>Bacteria</taxon>
        <taxon>Bacillati</taxon>
        <taxon>Actinomycetota</taxon>
        <taxon>Actinomycetes</taxon>
        <taxon>Micrococcales</taxon>
        <taxon>Ruaniaceae</taxon>
        <taxon>Ruania</taxon>
    </lineage>
</organism>
<evidence type="ECO:0000313" key="4">
    <source>
        <dbReference type="EMBL" id="HIZ35856.1"/>
    </source>
</evidence>
<dbReference type="PANTHER" id="PTHR42760:SF135">
    <property type="entry name" value="BLL7886 PROTEIN"/>
    <property type="match status" value="1"/>
</dbReference>
<comment type="similarity">
    <text evidence="1">Belongs to the short-chain dehydrogenases/reductases (SDR) family.</text>
</comment>
<dbReference type="GO" id="GO:0016616">
    <property type="term" value="F:oxidoreductase activity, acting on the CH-OH group of donors, NAD or NADP as acceptor"/>
    <property type="evidence" value="ECO:0007669"/>
    <property type="project" value="TreeGrafter"/>
</dbReference>
<protein>
    <submittedName>
        <fullName evidence="4">SDR family oxidoreductase</fullName>
    </submittedName>
</protein>
<evidence type="ECO:0000313" key="5">
    <source>
        <dbReference type="Proteomes" id="UP000824037"/>
    </source>
</evidence>
<dbReference type="PANTHER" id="PTHR42760">
    <property type="entry name" value="SHORT-CHAIN DEHYDROGENASES/REDUCTASES FAMILY MEMBER"/>
    <property type="match status" value="1"/>
</dbReference>
<dbReference type="EMBL" id="DXBY01000149">
    <property type="protein sequence ID" value="HIZ35856.1"/>
    <property type="molecule type" value="Genomic_DNA"/>
</dbReference>